<dbReference type="InterPro" id="IPR004387">
    <property type="entry name" value="Pept_M50_Zn"/>
</dbReference>
<comment type="cofactor">
    <cofactor evidence="1">
        <name>Zn(2+)</name>
        <dbReference type="ChEBI" id="CHEBI:29105"/>
    </cofactor>
</comment>
<evidence type="ECO:0000256" key="1">
    <source>
        <dbReference type="ARBA" id="ARBA00001947"/>
    </source>
</evidence>
<dbReference type="CDD" id="cd23081">
    <property type="entry name" value="cpPDZ_EcRseP-like"/>
    <property type="match status" value="2"/>
</dbReference>
<keyword evidence="8 11" id="KW-1133">Transmembrane helix</keyword>
<dbReference type="Proteomes" id="UP000215559">
    <property type="component" value="Unassembled WGS sequence"/>
</dbReference>
<dbReference type="GO" id="GO:0016020">
    <property type="term" value="C:membrane"/>
    <property type="evidence" value="ECO:0007669"/>
    <property type="project" value="UniProtKB-SubCell"/>
</dbReference>
<feature type="transmembrane region" description="Helical" evidence="11">
    <location>
        <begin position="442"/>
        <end position="475"/>
    </location>
</feature>
<keyword evidence="7" id="KW-0862">Zinc</keyword>
<dbReference type="PANTHER" id="PTHR42837:SF2">
    <property type="entry name" value="MEMBRANE METALLOPROTEASE ARASP2, CHLOROPLASTIC-RELATED"/>
    <property type="match status" value="1"/>
</dbReference>
<name>A0A235BU57_UNCW3</name>
<keyword evidence="5 11" id="KW-0812">Transmembrane</keyword>
<feature type="domain" description="PDZ" evidence="12">
    <location>
        <begin position="99"/>
        <end position="175"/>
    </location>
</feature>
<evidence type="ECO:0000256" key="11">
    <source>
        <dbReference type="SAM" id="Phobius"/>
    </source>
</evidence>
<protein>
    <recommendedName>
        <fullName evidence="12">PDZ domain-containing protein</fullName>
    </recommendedName>
</protein>
<dbReference type="SUPFAM" id="SSF50156">
    <property type="entry name" value="PDZ domain-like"/>
    <property type="match status" value="3"/>
</dbReference>
<dbReference type="SMART" id="SM00228">
    <property type="entry name" value="PDZ"/>
    <property type="match status" value="3"/>
</dbReference>
<evidence type="ECO:0000259" key="12">
    <source>
        <dbReference type="SMART" id="SM00228"/>
    </source>
</evidence>
<dbReference type="NCBIfam" id="TIGR00054">
    <property type="entry name" value="RIP metalloprotease RseP"/>
    <property type="match status" value="2"/>
</dbReference>
<keyword evidence="4" id="KW-0645">Protease</keyword>
<comment type="subcellular location">
    <subcellularLocation>
        <location evidence="2">Membrane</location>
        <topology evidence="2">Multi-pass membrane protein</topology>
    </subcellularLocation>
</comment>
<evidence type="ECO:0000256" key="6">
    <source>
        <dbReference type="ARBA" id="ARBA00022801"/>
    </source>
</evidence>
<keyword evidence="6" id="KW-0378">Hydrolase</keyword>
<accession>A0A235BU57</accession>
<evidence type="ECO:0000256" key="9">
    <source>
        <dbReference type="ARBA" id="ARBA00023049"/>
    </source>
</evidence>
<evidence type="ECO:0000256" key="10">
    <source>
        <dbReference type="ARBA" id="ARBA00023136"/>
    </source>
</evidence>
<dbReference type="InterPro" id="IPR008915">
    <property type="entry name" value="Peptidase_M50"/>
</dbReference>
<evidence type="ECO:0000256" key="2">
    <source>
        <dbReference type="ARBA" id="ARBA00004141"/>
    </source>
</evidence>
<dbReference type="GO" id="GO:0006508">
    <property type="term" value="P:proteolysis"/>
    <property type="evidence" value="ECO:0007669"/>
    <property type="project" value="UniProtKB-KW"/>
</dbReference>
<dbReference type="GO" id="GO:0004222">
    <property type="term" value="F:metalloendopeptidase activity"/>
    <property type="evidence" value="ECO:0007669"/>
    <property type="project" value="InterPro"/>
</dbReference>
<evidence type="ECO:0000256" key="7">
    <source>
        <dbReference type="ARBA" id="ARBA00022833"/>
    </source>
</evidence>
<dbReference type="Pfam" id="PF17820">
    <property type="entry name" value="PDZ_6"/>
    <property type="match status" value="2"/>
</dbReference>
<dbReference type="InterPro" id="IPR041489">
    <property type="entry name" value="PDZ_6"/>
</dbReference>
<dbReference type="InterPro" id="IPR001478">
    <property type="entry name" value="PDZ"/>
</dbReference>
<gene>
    <name evidence="13" type="ORF">CH330_04865</name>
</gene>
<proteinExistence type="inferred from homology"/>
<comment type="similarity">
    <text evidence="3">Belongs to the peptidase M50B family.</text>
</comment>
<dbReference type="InterPro" id="IPR036034">
    <property type="entry name" value="PDZ_sf"/>
</dbReference>
<evidence type="ECO:0000313" key="14">
    <source>
        <dbReference type="Proteomes" id="UP000215559"/>
    </source>
</evidence>
<feature type="transmembrane region" description="Helical" evidence="11">
    <location>
        <begin position="89"/>
        <end position="115"/>
    </location>
</feature>
<feature type="domain" description="PDZ" evidence="12">
    <location>
        <begin position="275"/>
        <end position="350"/>
    </location>
</feature>
<dbReference type="AlphaFoldDB" id="A0A235BU57"/>
<dbReference type="Gene3D" id="2.30.42.10">
    <property type="match status" value="3"/>
</dbReference>
<keyword evidence="10 11" id="KW-0472">Membrane</keyword>
<feature type="domain" description="PDZ" evidence="12">
    <location>
        <begin position="179"/>
        <end position="253"/>
    </location>
</feature>
<evidence type="ECO:0000256" key="3">
    <source>
        <dbReference type="ARBA" id="ARBA00007931"/>
    </source>
</evidence>
<evidence type="ECO:0000313" key="13">
    <source>
        <dbReference type="EMBL" id="OYD15742.1"/>
    </source>
</evidence>
<feature type="transmembrane region" description="Helical" evidence="11">
    <location>
        <begin position="6"/>
        <end position="26"/>
    </location>
</feature>
<dbReference type="EMBL" id="NOZP01000085">
    <property type="protein sequence ID" value="OYD15742.1"/>
    <property type="molecule type" value="Genomic_DNA"/>
</dbReference>
<dbReference type="CDD" id="cd06163">
    <property type="entry name" value="S2P-M50_PDZ_RseP-like"/>
    <property type="match status" value="1"/>
</dbReference>
<keyword evidence="9" id="KW-0482">Metalloprotease</keyword>
<organism evidence="13 14">
    <name type="scientific">candidate division WOR-3 bacterium JGI_Cruoil_03_51_56</name>
    <dbReference type="NCBI Taxonomy" id="1973747"/>
    <lineage>
        <taxon>Bacteria</taxon>
        <taxon>Bacteria division WOR-3</taxon>
    </lineage>
</organism>
<evidence type="ECO:0000256" key="5">
    <source>
        <dbReference type="ARBA" id="ARBA00022692"/>
    </source>
</evidence>
<evidence type="ECO:0000256" key="8">
    <source>
        <dbReference type="ARBA" id="ARBA00022989"/>
    </source>
</evidence>
<dbReference type="PANTHER" id="PTHR42837">
    <property type="entry name" value="REGULATOR OF SIGMA-E PROTEASE RSEP"/>
    <property type="match status" value="1"/>
</dbReference>
<feature type="transmembrane region" description="Helical" evidence="11">
    <location>
        <begin position="487"/>
        <end position="508"/>
    </location>
</feature>
<sequence>MVSSIILIALFIGVLITFHEFGHLIVAKISRIPVEVFSIGFGPIILKHKWDETEYRLALIPLGGFIKMAGEEDQVKGGFSDKPLGIKTAVIAAGPFFNLVLGFLMLTAMFLVFGLKYTAPVVNPAPGSSATAIGLQPGDLLVSAAAETIPSFDTFEKVLGNNAGEEIEMTVMRNSKLLTRTYAVPADTWYTDSIILPVISKVKQGSPAAQIGLKQGDTLISIANTQIRTWNDFTRIVRSNGGEKIAIGWHRTGELFTDSITPVMETDKFTGEKIGQIGVWIEQPRRDIEPFISPVVGRVRKRGPAARLGLKSGDTIISVADIHVRRWNEFTRIVNARGNQKIPIAWRRAGKLFTDSITPTTETDQLTGEKVGQIGVWVGLPTKKLPFHTALYEGLNRTGYVVVQTFVILYKVITHQITTKAIGGPVFIAKVAYEGASWGAEYFLALWALLSINLFVVNMLPIPVLDGGHIVLFLFEAIRRRRLTEKEMAWAMNIGWLLIGAIFVFTLLNDVLRLITK</sequence>
<evidence type="ECO:0000256" key="4">
    <source>
        <dbReference type="ARBA" id="ARBA00022670"/>
    </source>
</evidence>
<reference evidence="13 14" key="1">
    <citation type="submission" date="2017-07" db="EMBL/GenBank/DDBJ databases">
        <title>Recovery of genomes from metagenomes via a dereplication, aggregation, and scoring strategy.</title>
        <authorList>
            <person name="Sieber C.M."/>
            <person name="Probst A.J."/>
            <person name="Sharrar A."/>
            <person name="Thomas B.C."/>
            <person name="Hess M."/>
            <person name="Tringe S.G."/>
            <person name="Banfield J.F."/>
        </authorList>
    </citation>
    <scope>NUCLEOTIDE SEQUENCE [LARGE SCALE GENOMIC DNA]</scope>
    <source>
        <strain evidence="13">JGI_Cruoil_03_51_56</strain>
    </source>
</reference>
<comment type="caution">
    <text evidence="13">The sequence shown here is derived from an EMBL/GenBank/DDBJ whole genome shotgun (WGS) entry which is preliminary data.</text>
</comment>
<dbReference type="Pfam" id="PF02163">
    <property type="entry name" value="Peptidase_M50"/>
    <property type="match status" value="1"/>
</dbReference>